<keyword evidence="1" id="KW-0472">Membrane</keyword>
<dbReference type="EMBL" id="HBUF01329802">
    <property type="protein sequence ID" value="CAG6696766.1"/>
    <property type="molecule type" value="Transcribed_RNA"/>
</dbReference>
<accession>A0A8D8U1N4</accession>
<name>A0A8D8U1N4_9HEMI</name>
<feature type="transmembrane region" description="Helical" evidence="1">
    <location>
        <begin position="88"/>
        <end position="112"/>
    </location>
</feature>
<dbReference type="AlphaFoldDB" id="A0A8D8U1N4"/>
<keyword evidence="1" id="KW-1133">Transmembrane helix</keyword>
<proteinExistence type="predicted"/>
<evidence type="ECO:0000256" key="1">
    <source>
        <dbReference type="SAM" id="Phobius"/>
    </source>
</evidence>
<feature type="transmembrane region" description="Helical" evidence="1">
    <location>
        <begin position="60"/>
        <end position="82"/>
    </location>
</feature>
<organism evidence="2">
    <name type="scientific">Cacopsylla melanoneura</name>
    <dbReference type="NCBI Taxonomy" id="428564"/>
    <lineage>
        <taxon>Eukaryota</taxon>
        <taxon>Metazoa</taxon>
        <taxon>Ecdysozoa</taxon>
        <taxon>Arthropoda</taxon>
        <taxon>Hexapoda</taxon>
        <taxon>Insecta</taxon>
        <taxon>Pterygota</taxon>
        <taxon>Neoptera</taxon>
        <taxon>Paraneoptera</taxon>
        <taxon>Hemiptera</taxon>
        <taxon>Sternorrhyncha</taxon>
        <taxon>Psylloidea</taxon>
        <taxon>Psyllidae</taxon>
        <taxon>Psyllinae</taxon>
        <taxon>Cacopsylla</taxon>
    </lineage>
</organism>
<sequence length="154" mass="16844">MVRFTTLIGGEELLELGFGKILRNARVIEEALTAAADSVDFFSFLILVRGLCSFTRQGGLLELLVLFGLLVLLELLVLLGLLELLVLFGLLLLLVFFGFLVLPELLMLLGLGRIRTGLMLAKVLSGEAHLFSIKLTKAGELLRASIFERTLGSL</sequence>
<reference evidence="2" key="1">
    <citation type="submission" date="2021-05" db="EMBL/GenBank/DDBJ databases">
        <authorList>
            <person name="Alioto T."/>
            <person name="Alioto T."/>
            <person name="Gomez Garrido J."/>
        </authorList>
    </citation>
    <scope>NUCLEOTIDE SEQUENCE</scope>
</reference>
<keyword evidence="1" id="KW-0812">Transmembrane</keyword>
<protein>
    <submittedName>
        <fullName evidence="2">Uncharacterized protein</fullName>
    </submittedName>
</protein>
<evidence type="ECO:0000313" key="2">
    <source>
        <dbReference type="EMBL" id="CAG6696766.1"/>
    </source>
</evidence>